<feature type="modified residue" description="N6-(pyridoxal phosphate)lysine" evidence="10">
    <location>
        <position position="112"/>
    </location>
</feature>
<dbReference type="InterPro" id="IPR000634">
    <property type="entry name" value="Ser/Thr_deHydtase_PyrdxlP-BS"/>
</dbReference>
<keyword evidence="6 13" id="KW-0456">Lyase</keyword>
<dbReference type="EMBL" id="JAVDPY010000011">
    <property type="protein sequence ID" value="MDR6336241.1"/>
    <property type="molecule type" value="Genomic_DNA"/>
</dbReference>
<comment type="similarity">
    <text evidence="2">Belongs to the threonine synthase family.</text>
</comment>
<evidence type="ECO:0000256" key="8">
    <source>
        <dbReference type="ARBA" id="ARBA00049144"/>
    </source>
</evidence>
<dbReference type="InterPro" id="IPR051166">
    <property type="entry name" value="Threonine_Synthase"/>
</dbReference>
<dbReference type="SUPFAM" id="SSF53686">
    <property type="entry name" value="Tryptophan synthase beta subunit-like PLP-dependent enzymes"/>
    <property type="match status" value="1"/>
</dbReference>
<protein>
    <recommendedName>
        <fullName evidence="3 9">Threonine synthase</fullName>
        <ecNumber evidence="9">4.2.3.1</ecNumber>
    </recommendedName>
</protein>
<evidence type="ECO:0000256" key="2">
    <source>
        <dbReference type="ARBA" id="ARBA00005517"/>
    </source>
</evidence>
<sequence length="470" mass="50172">MRYVSTRGEAPVLSFSDALLAGLARDGGLYVPEAFPTLSAEQIAALAGKPYPAVAKAVISPFVGDALPERVLDLMIADAYASFRHPAVTPLTQIGPNRFLLELFHGPTLAFKDVAMQLLARLMDHVLAARGSRATIVGATSGDTGSAAIEAFRHSDAVDVFILYPHKRVSEVQRRQMTTVNAHNVHAIAVEGTFDDCQAHVKAMFNHHAFRDSLALAGVNSINWARIVAQVVYYFYAATALGAPHREVSFVVPTGNFGDIFAGYVAKRMGLPIRDLSIATNVNDILVRTLETGRYEVKGVHPSSSPSMDIQVSSNFERLLFEALDRDSAQVRQLMASLGQSGAFTVPHDALATICGDFSAGRADEPETANTIAKLYQSAGYLADPHTAVALAVADKVEHAAKVPQVILSTAHPAKFPDAVEAATGHRPGLPPHMADLLTRKETVSVLPNDLVAIEAFIRAKARVGAGAAA</sequence>
<dbReference type="InterPro" id="IPR037158">
    <property type="entry name" value="Thr_synth_N_sf"/>
</dbReference>
<evidence type="ECO:0000256" key="1">
    <source>
        <dbReference type="ARBA" id="ARBA00001933"/>
    </source>
</evidence>
<dbReference type="GeneID" id="95765453"/>
<evidence type="ECO:0000256" key="9">
    <source>
        <dbReference type="NCBIfam" id="TIGR00260"/>
    </source>
</evidence>
<gene>
    <name evidence="12" type="primary">thrC</name>
    <name evidence="13" type="ORF">GGQ86_004740</name>
    <name evidence="12" type="ORF">XFLAVUS301_46840</name>
</gene>
<accession>A0A9W6CSM5</accession>
<dbReference type="EMBL" id="BSDO01000010">
    <property type="protein sequence ID" value="GLI25010.1"/>
    <property type="molecule type" value="Genomic_DNA"/>
</dbReference>
<dbReference type="Gene3D" id="3.90.1380.10">
    <property type="entry name" value="Threonine synthase, N-terminal domain"/>
    <property type="match status" value="1"/>
</dbReference>
<comment type="pathway">
    <text evidence="7">Amino-acid biosynthesis.</text>
</comment>
<keyword evidence="15" id="KW-1185">Reference proteome</keyword>
<dbReference type="RefSeq" id="WP_169124314.1">
    <property type="nucleotide sequence ID" value="NZ_BSDO01000010.1"/>
</dbReference>
<dbReference type="Pfam" id="PF24857">
    <property type="entry name" value="THR4_C"/>
    <property type="match status" value="1"/>
</dbReference>
<feature type="domain" description="Threonine synthase N-terminal" evidence="11">
    <location>
        <begin position="2"/>
        <end position="80"/>
    </location>
</feature>
<evidence type="ECO:0000256" key="5">
    <source>
        <dbReference type="ARBA" id="ARBA00022898"/>
    </source>
</evidence>
<evidence type="ECO:0000313" key="15">
    <source>
        <dbReference type="Proteomes" id="UP001245370"/>
    </source>
</evidence>
<dbReference type="NCBIfam" id="TIGR00260">
    <property type="entry name" value="thrC"/>
    <property type="match status" value="1"/>
</dbReference>
<proteinExistence type="inferred from homology"/>
<reference evidence="13 15" key="2">
    <citation type="submission" date="2023-07" db="EMBL/GenBank/DDBJ databases">
        <title>Genomic Encyclopedia of Type Strains, Phase IV (KMG-IV): sequencing the most valuable type-strain genomes for metagenomic binning, comparative biology and taxonomic classification.</title>
        <authorList>
            <person name="Goeker M."/>
        </authorList>
    </citation>
    <scope>NUCLEOTIDE SEQUENCE [LARGE SCALE GENOMIC DNA]</scope>
    <source>
        <strain evidence="13 15">DSM 338</strain>
    </source>
</reference>
<evidence type="ECO:0000256" key="7">
    <source>
        <dbReference type="ARBA" id="ARBA00029440"/>
    </source>
</evidence>
<dbReference type="PANTHER" id="PTHR42690:SF1">
    <property type="entry name" value="THREONINE SYNTHASE-LIKE 2"/>
    <property type="match status" value="1"/>
</dbReference>
<keyword evidence="4" id="KW-0028">Amino-acid biosynthesis</keyword>
<evidence type="ECO:0000256" key="4">
    <source>
        <dbReference type="ARBA" id="ARBA00022605"/>
    </source>
</evidence>
<comment type="cofactor">
    <cofactor evidence="1 10">
        <name>pyridoxal 5'-phosphate</name>
        <dbReference type="ChEBI" id="CHEBI:597326"/>
    </cofactor>
</comment>
<dbReference type="Pfam" id="PF14821">
    <property type="entry name" value="Thr_synth_N"/>
    <property type="match status" value="1"/>
</dbReference>
<evidence type="ECO:0000259" key="11">
    <source>
        <dbReference type="Pfam" id="PF14821"/>
    </source>
</evidence>
<dbReference type="Gene3D" id="3.40.50.1100">
    <property type="match status" value="2"/>
</dbReference>
<evidence type="ECO:0000313" key="13">
    <source>
        <dbReference type="EMBL" id="MDR6336241.1"/>
    </source>
</evidence>
<comment type="catalytic activity">
    <reaction evidence="8">
        <text>O-phospho-L-homoserine + H2O = L-threonine + phosphate</text>
        <dbReference type="Rhea" id="RHEA:10840"/>
        <dbReference type="ChEBI" id="CHEBI:15377"/>
        <dbReference type="ChEBI" id="CHEBI:43474"/>
        <dbReference type="ChEBI" id="CHEBI:57590"/>
        <dbReference type="ChEBI" id="CHEBI:57926"/>
        <dbReference type="EC" id="4.2.3.1"/>
    </reaction>
</comment>
<evidence type="ECO:0000313" key="14">
    <source>
        <dbReference type="Proteomes" id="UP001144397"/>
    </source>
</evidence>
<dbReference type="InterPro" id="IPR029144">
    <property type="entry name" value="Thr_synth_N"/>
</dbReference>
<evidence type="ECO:0000313" key="12">
    <source>
        <dbReference type="EMBL" id="GLI25010.1"/>
    </source>
</evidence>
<dbReference type="GO" id="GO:0009088">
    <property type="term" value="P:threonine biosynthetic process"/>
    <property type="evidence" value="ECO:0007669"/>
    <property type="project" value="UniProtKB-UniRule"/>
</dbReference>
<evidence type="ECO:0000256" key="6">
    <source>
        <dbReference type="ARBA" id="ARBA00023239"/>
    </source>
</evidence>
<organism evidence="12 14">
    <name type="scientific">Xanthobacter flavus</name>
    <dbReference type="NCBI Taxonomy" id="281"/>
    <lineage>
        <taxon>Bacteria</taxon>
        <taxon>Pseudomonadati</taxon>
        <taxon>Pseudomonadota</taxon>
        <taxon>Alphaproteobacteria</taxon>
        <taxon>Hyphomicrobiales</taxon>
        <taxon>Xanthobacteraceae</taxon>
        <taxon>Xanthobacter</taxon>
    </lineage>
</organism>
<dbReference type="PANTHER" id="PTHR42690">
    <property type="entry name" value="THREONINE SYNTHASE FAMILY MEMBER"/>
    <property type="match status" value="1"/>
</dbReference>
<dbReference type="InterPro" id="IPR004450">
    <property type="entry name" value="Thr_synthase-like"/>
</dbReference>
<dbReference type="Proteomes" id="UP001144397">
    <property type="component" value="Unassembled WGS sequence"/>
</dbReference>
<dbReference type="CDD" id="cd01560">
    <property type="entry name" value="Thr-synth_2"/>
    <property type="match status" value="1"/>
</dbReference>
<dbReference type="Proteomes" id="UP001245370">
    <property type="component" value="Unassembled WGS sequence"/>
</dbReference>
<dbReference type="GO" id="GO:0004795">
    <property type="term" value="F:threonine synthase activity"/>
    <property type="evidence" value="ECO:0007669"/>
    <property type="project" value="UniProtKB-UniRule"/>
</dbReference>
<dbReference type="PROSITE" id="PS00165">
    <property type="entry name" value="DEHYDRATASE_SER_THR"/>
    <property type="match status" value="1"/>
</dbReference>
<dbReference type="GO" id="GO:0030170">
    <property type="term" value="F:pyridoxal phosphate binding"/>
    <property type="evidence" value="ECO:0007669"/>
    <property type="project" value="InterPro"/>
</dbReference>
<keyword evidence="5 10" id="KW-0663">Pyridoxal phosphate</keyword>
<evidence type="ECO:0000256" key="10">
    <source>
        <dbReference type="PIRSR" id="PIRSR604450-51"/>
    </source>
</evidence>
<evidence type="ECO:0000256" key="3">
    <source>
        <dbReference type="ARBA" id="ARBA00018679"/>
    </source>
</evidence>
<name>A0A9W6CSM5_XANFL</name>
<reference evidence="12" key="1">
    <citation type="submission" date="2022-12" db="EMBL/GenBank/DDBJ databases">
        <title>Reference genome sequencing for broad-spectrum identification of bacterial and archaeal isolates by mass spectrometry.</title>
        <authorList>
            <person name="Sekiguchi Y."/>
            <person name="Tourlousse D.M."/>
        </authorList>
    </citation>
    <scope>NUCLEOTIDE SEQUENCE</scope>
    <source>
        <strain evidence="12">301</strain>
    </source>
</reference>
<dbReference type="AlphaFoldDB" id="A0A9W6CSM5"/>
<dbReference type="InterPro" id="IPR036052">
    <property type="entry name" value="TrpB-like_PALP_sf"/>
</dbReference>
<dbReference type="EC" id="4.2.3.1" evidence="9"/>
<comment type="caution">
    <text evidence="12">The sequence shown here is derived from an EMBL/GenBank/DDBJ whole genome shotgun (WGS) entry which is preliminary data.</text>
</comment>